<gene>
    <name evidence="16" type="ORF">Dsin_001885</name>
</gene>
<dbReference type="PROSITE" id="PS50158">
    <property type="entry name" value="ZF_CCHC"/>
    <property type="match status" value="1"/>
</dbReference>
<feature type="compositionally biased region" description="Basic residues" evidence="12">
    <location>
        <begin position="1042"/>
        <end position="1051"/>
    </location>
</feature>
<organism evidence="16 17">
    <name type="scientific">Dipteronia sinensis</name>
    <dbReference type="NCBI Taxonomy" id="43782"/>
    <lineage>
        <taxon>Eukaryota</taxon>
        <taxon>Viridiplantae</taxon>
        <taxon>Streptophyta</taxon>
        <taxon>Embryophyta</taxon>
        <taxon>Tracheophyta</taxon>
        <taxon>Spermatophyta</taxon>
        <taxon>Magnoliopsida</taxon>
        <taxon>eudicotyledons</taxon>
        <taxon>Gunneridae</taxon>
        <taxon>Pentapetalae</taxon>
        <taxon>rosids</taxon>
        <taxon>malvids</taxon>
        <taxon>Sapindales</taxon>
        <taxon>Sapindaceae</taxon>
        <taxon>Hippocastanoideae</taxon>
        <taxon>Acereae</taxon>
        <taxon>Dipteronia</taxon>
    </lineage>
</organism>
<evidence type="ECO:0000313" key="17">
    <source>
        <dbReference type="Proteomes" id="UP001281410"/>
    </source>
</evidence>
<dbReference type="PROSITE" id="PS50089">
    <property type="entry name" value="ZF_RING_2"/>
    <property type="match status" value="1"/>
</dbReference>
<feature type="domain" description="CCHC-type" evidence="14">
    <location>
        <begin position="1049"/>
        <end position="1064"/>
    </location>
</feature>
<dbReference type="InterPro" id="IPR007527">
    <property type="entry name" value="Znf_SWIM"/>
</dbReference>
<evidence type="ECO:0000256" key="12">
    <source>
        <dbReference type="SAM" id="MobiDB-lite"/>
    </source>
</evidence>
<keyword evidence="8" id="KW-0472">Membrane</keyword>
<keyword evidence="17" id="KW-1185">Reference proteome</keyword>
<dbReference type="EMBL" id="JANJYJ010000001">
    <property type="protein sequence ID" value="KAK3230004.1"/>
    <property type="molecule type" value="Genomic_DNA"/>
</dbReference>
<dbReference type="PANTHER" id="PTHR31973:SF195">
    <property type="entry name" value="MUDR FAMILY TRANSPOSASE"/>
    <property type="match status" value="1"/>
</dbReference>
<evidence type="ECO:0000256" key="3">
    <source>
        <dbReference type="ARBA" id="ARBA00022692"/>
    </source>
</evidence>
<dbReference type="PROSITE" id="PS50966">
    <property type="entry name" value="ZF_SWIM"/>
    <property type="match status" value="1"/>
</dbReference>
<dbReference type="Proteomes" id="UP001281410">
    <property type="component" value="Unassembled WGS sequence"/>
</dbReference>
<dbReference type="InterPro" id="IPR013083">
    <property type="entry name" value="Znf_RING/FYVE/PHD"/>
</dbReference>
<evidence type="ECO:0000256" key="9">
    <source>
        <dbReference type="ARBA" id="ARBA00030110"/>
    </source>
</evidence>
<comment type="subcellular location">
    <subcellularLocation>
        <location evidence="1">Endomembrane system</location>
        <topology evidence="1">Multi-pass membrane protein</topology>
    </subcellularLocation>
</comment>
<feature type="compositionally biased region" description="Acidic residues" evidence="12">
    <location>
        <begin position="354"/>
        <end position="363"/>
    </location>
</feature>
<dbReference type="Gene3D" id="3.30.40.10">
    <property type="entry name" value="Zinc/RING finger domain, C3HC4 (zinc finger)"/>
    <property type="match status" value="1"/>
</dbReference>
<keyword evidence="6" id="KW-0862">Zinc</keyword>
<evidence type="ECO:0000256" key="5">
    <source>
        <dbReference type="ARBA" id="ARBA00022771"/>
    </source>
</evidence>
<dbReference type="PROSITE" id="PS00518">
    <property type="entry name" value="ZF_RING_1"/>
    <property type="match status" value="1"/>
</dbReference>
<dbReference type="SMART" id="SM00575">
    <property type="entry name" value="ZnF_PMZ"/>
    <property type="match status" value="1"/>
</dbReference>
<dbReference type="Pfam" id="PF06803">
    <property type="entry name" value="DUF1232"/>
    <property type="match status" value="1"/>
</dbReference>
<dbReference type="InterPro" id="IPR006564">
    <property type="entry name" value="Znf_PMZ"/>
</dbReference>
<feature type="compositionally biased region" description="Polar residues" evidence="12">
    <location>
        <begin position="1060"/>
        <end position="1073"/>
    </location>
</feature>
<sequence>MDGPPENDLCSVCHGSFTVPCQANCSHWFCGNCILMVWQHGSAIQPCKCPLCRRQITLLVPAEVSLRQRHDPAVAEILQKIEPYNRLFGGQASDLIQRMQDLPFLLRRLLREMVDPQRSLPFVIRIRVYLSMILSAVYIVSPVDIIPEAILGVVGLLDDILVALIAFLHIATLYRSVLYHRHGGVNSCSNSRNMGAKKLVIHHGGSWAANCYEGGMTKWVHVPIGLTYDDLVKLVQDVAKVDAHRSTLELCSLAFTTTGTARPRIENDKDVSCMMDEDKLLPEVYVTVSKKVATHCVQNGTILEEDDNLVHSTFLQQCNLPTPQPVYGGFLRQLAACGSIPMLDPIVCNDETIDDEENSESSDTDNRDDSSIPDIDRGSHGDEDCNHSVGSGAGSVGGYGCAGPSGFATFSGDSFREDGLGDGVDQSCENASPRAWIIPGSERYSFEPISTEESISDDGRLYKGKIFQCKKDLKRMLHMYALKEQFEVRIRRSSKTRYEAGCKDGECEFQLRAFKMQKGEYWVVRMFLKDHTCNIDGFHARLRQANSWTVGELLAPKLQVHGHSLKPKDIMVEMQVDHGLHLLYTKAWRAKDHAEASVFGPPEESFKLLPAYCHRLKEVNPGTITTMKTNVANQFEYLFIAHAASLHGFHTVIRPVIAIDGTHLKGKFSGIMFVAICLDANNQVFPLAYGFGDVEDEMSWTWFLNELKNAIGSPKDCMIISDRHLGIKAAMEKVYPNVPHGYCVFHMAQNIKNDYKRKDVSLLFKQAWKAYRKADFKEVMLEMMKVNRVAFEDLMNVGPERWSRAYSPVRRYRLMTSSIAESMNSCLVHACQMPITTMVEFIREMLQKWFYKRRTKAEKTRTQLTPWATELIKERNKDSEKYTVRPIDSVNFNMKDRNKDGLVNLSEKTCSCTKFQVDKLPCRHALAAIRYAKKPFPDFCGDCYKTTSWLEAYSGNIFPVGHPSEWNIPQDMRSKVVHPPPFCAQAGRPKKKRFKSAGEHGNGKTRNCTICKKSGHNRQNCKNPQPCQAPQPCPSATSSTSKRPRRPYRCRKCGEEGHNSQKCPLTSDVGGTT</sequence>
<evidence type="ECO:0000256" key="8">
    <source>
        <dbReference type="ARBA" id="ARBA00023136"/>
    </source>
</evidence>
<feature type="region of interest" description="Disordered" evidence="12">
    <location>
        <begin position="979"/>
        <end position="1003"/>
    </location>
</feature>
<feature type="domain" description="RING-type" evidence="13">
    <location>
        <begin position="10"/>
        <end position="53"/>
    </location>
</feature>
<dbReference type="GO" id="GO:0012505">
    <property type="term" value="C:endomembrane system"/>
    <property type="evidence" value="ECO:0007669"/>
    <property type="project" value="UniProtKB-SubCell"/>
</dbReference>
<comment type="caution">
    <text evidence="16">The sequence shown here is derived from an EMBL/GenBank/DDBJ whole genome shotgun (WGS) entry which is preliminary data.</text>
</comment>
<evidence type="ECO:0000256" key="4">
    <source>
        <dbReference type="ARBA" id="ARBA00022723"/>
    </source>
</evidence>
<evidence type="ECO:0000259" key="14">
    <source>
        <dbReference type="PROSITE" id="PS50158"/>
    </source>
</evidence>
<dbReference type="InterPro" id="IPR004332">
    <property type="entry name" value="Transposase_MuDR"/>
</dbReference>
<keyword evidence="4" id="KW-0479">Metal-binding</keyword>
<reference evidence="16" key="1">
    <citation type="journal article" date="2023" name="Plant J.">
        <title>Genome sequences and population genomics provide insights into the demographic history, inbreeding, and mutation load of two 'living fossil' tree species of Dipteronia.</title>
        <authorList>
            <person name="Feng Y."/>
            <person name="Comes H.P."/>
            <person name="Chen J."/>
            <person name="Zhu S."/>
            <person name="Lu R."/>
            <person name="Zhang X."/>
            <person name="Li P."/>
            <person name="Qiu J."/>
            <person name="Olsen K.M."/>
            <person name="Qiu Y."/>
        </authorList>
    </citation>
    <scope>NUCLEOTIDE SEQUENCE</scope>
    <source>
        <strain evidence="16">NBL</strain>
    </source>
</reference>
<feature type="region of interest" description="Disordered" evidence="12">
    <location>
        <begin position="354"/>
        <end position="389"/>
    </location>
</feature>
<dbReference type="GO" id="GO:0003676">
    <property type="term" value="F:nucleic acid binding"/>
    <property type="evidence" value="ECO:0007669"/>
    <property type="project" value="InterPro"/>
</dbReference>
<dbReference type="Pfam" id="PF04434">
    <property type="entry name" value="SWIM"/>
    <property type="match status" value="1"/>
</dbReference>
<dbReference type="InterPro" id="IPR017907">
    <property type="entry name" value="Znf_RING_CS"/>
</dbReference>
<evidence type="ECO:0000256" key="7">
    <source>
        <dbReference type="ARBA" id="ARBA00022989"/>
    </source>
</evidence>
<feature type="compositionally biased region" description="Basic and acidic residues" evidence="12">
    <location>
        <begin position="364"/>
        <end position="386"/>
    </location>
</feature>
<evidence type="ECO:0000259" key="15">
    <source>
        <dbReference type="PROSITE" id="PS50966"/>
    </source>
</evidence>
<evidence type="ECO:0000256" key="1">
    <source>
        <dbReference type="ARBA" id="ARBA00004127"/>
    </source>
</evidence>
<dbReference type="GO" id="GO:0008270">
    <property type="term" value="F:zinc ion binding"/>
    <property type="evidence" value="ECO:0007669"/>
    <property type="project" value="UniProtKB-KW"/>
</dbReference>
<dbReference type="AlphaFoldDB" id="A0AAE0EJ62"/>
<dbReference type="Pfam" id="PF03108">
    <property type="entry name" value="DBD_Tnp_Mut"/>
    <property type="match status" value="1"/>
</dbReference>
<evidence type="ECO:0000256" key="10">
    <source>
        <dbReference type="ARBA" id="ARBA00031107"/>
    </source>
</evidence>
<feature type="domain" description="SWIM-type" evidence="15">
    <location>
        <begin position="901"/>
        <end position="933"/>
    </location>
</feature>
<feature type="region of interest" description="Disordered" evidence="12">
    <location>
        <begin position="1016"/>
        <end position="1073"/>
    </location>
</feature>
<name>A0AAE0EJ62_9ROSI</name>
<dbReference type="Pfam" id="PF10551">
    <property type="entry name" value="MULE"/>
    <property type="match status" value="1"/>
</dbReference>
<dbReference type="InterPro" id="IPR001841">
    <property type="entry name" value="Znf_RING"/>
</dbReference>
<dbReference type="PANTHER" id="PTHR31973">
    <property type="entry name" value="POLYPROTEIN, PUTATIVE-RELATED"/>
    <property type="match status" value="1"/>
</dbReference>
<dbReference type="InterPro" id="IPR001878">
    <property type="entry name" value="Znf_CCHC"/>
</dbReference>
<evidence type="ECO:0000256" key="11">
    <source>
        <dbReference type="PROSITE-ProRule" id="PRU00047"/>
    </source>
</evidence>
<evidence type="ECO:0000313" key="16">
    <source>
        <dbReference type="EMBL" id="KAK3230004.1"/>
    </source>
</evidence>
<keyword evidence="5 11" id="KW-0863">Zinc-finger</keyword>
<dbReference type="SMART" id="SM00184">
    <property type="entry name" value="RING"/>
    <property type="match status" value="1"/>
</dbReference>
<keyword evidence="3" id="KW-0812">Transmembrane</keyword>
<dbReference type="SUPFAM" id="SSF57850">
    <property type="entry name" value="RING/U-box"/>
    <property type="match status" value="1"/>
</dbReference>
<evidence type="ECO:0000256" key="2">
    <source>
        <dbReference type="ARBA" id="ARBA00014068"/>
    </source>
</evidence>
<dbReference type="InterPro" id="IPR018289">
    <property type="entry name" value="MULE_transposase_dom"/>
</dbReference>
<dbReference type="Gene3D" id="4.10.60.10">
    <property type="entry name" value="Zinc finger, CCHC-type"/>
    <property type="match status" value="1"/>
</dbReference>
<proteinExistence type="predicted"/>
<protein>
    <recommendedName>
        <fullName evidence="2">E3 ubiquitin-protein ligase RNF170</fullName>
    </recommendedName>
    <alternativeName>
        <fullName evidence="10">RING finger protein 170</fullName>
    </alternativeName>
    <alternativeName>
        <fullName evidence="9">RING-type E3 ubiquitin transferase RNF170</fullName>
    </alternativeName>
</protein>
<dbReference type="InterPro" id="IPR010652">
    <property type="entry name" value="DUF1232"/>
</dbReference>
<evidence type="ECO:0000259" key="13">
    <source>
        <dbReference type="PROSITE" id="PS50089"/>
    </source>
</evidence>
<evidence type="ECO:0000256" key="6">
    <source>
        <dbReference type="ARBA" id="ARBA00022833"/>
    </source>
</evidence>
<dbReference type="SMART" id="SM00343">
    <property type="entry name" value="ZnF_C2HC"/>
    <property type="match status" value="2"/>
</dbReference>
<keyword evidence="7" id="KW-1133">Transmembrane helix</keyword>
<accession>A0AAE0EJ62</accession>